<feature type="domain" description="DUF4815" evidence="1">
    <location>
        <begin position="13"/>
        <end position="573"/>
    </location>
</feature>
<dbReference type="Pfam" id="PF16075">
    <property type="entry name" value="DUF4815"/>
    <property type="match status" value="1"/>
</dbReference>
<reference evidence="2 3" key="1">
    <citation type="journal article" date="2019" name="Int. J. Syst. Evol. Microbiol.">
        <title>The Global Catalogue of Microorganisms (GCM) 10K type strain sequencing project: providing services to taxonomists for standard genome sequencing and annotation.</title>
        <authorList>
            <consortium name="The Broad Institute Genomics Platform"/>
            <consortium name="The Broad Institute Genome Sequencing Center for Infectious Disease"/>
            <person name="Wu L."/>
            <person name="Ma J."/>
        </authorList>
    </citation>
    <scope>NUCLEOTIDE SEQUENCE [LARGE SCALE GENOMIC DNA]</scope>
    <source>
        <strain evidence="2 3">JCM 15115</strain>
    </source>
</reference>
<dbReference type="Proteomes" id="UP001424441">
    <property type="component" value="Unassembled WGS sequence"/>
</dbReference>
<name>A0ABN1FXV6_9HYPH</name>
<keyword evidence="3" id="KW-1185">Reference proteome</keyword>
<evidence type="ECO:0000313" key="2">
    <source>
        <dbReference type="EMBL" id="GAA0600023.1"/>
    </source>
</evidence>
<dbReference type="InterPro" id="IPR032096">
    <property type="entry name" value="DUF4815"/>
</dbReference>
<protein>
    <recommendedName>
        <fullName evidence="1">DUF4815 domain-containing protein</fullName>
    </recommendedName>
</protein>
<gene>
    <name evidence="2" type="ORF">GCM10008943_14020</name>
</gene>
<dbReference type="EMBL" id="BAAADE010000002">
    <property type="protein sequence ID" value="GAA0600023.1"/>
    <property type="molecule type" value="Genomic_DNA"/>
</dbReference>
<proteinExistence type="predicted"/>
<comment type="caution">
    <text evidence="2">The sequence shown here is derived from an EMBL/GenBank/DDBJ whole genome shotgun (WGS) entry which is preliminary data.</text>
</comment>
<sequence>MAHEHKSGLPFAYDRTTGRDEIKGLVFHGERPFIQGAELNDMQIAQRAVHNRFARIVAKDGDRIERASALVDVEQAKVLLTEGRIYVVGDVYPVEEAVLQNVPMQGRVEIGVRLQVNYITHEDDPSLLGLVPGSLAQGEPGAAREVASIIWALADDDQSGDFYTVYTLQDGTILDQTGPSMLEPVMQQLAIYDRHHGHYVVSGCRVTSLGANAGAQEFSIEQGEANISGFKRTRHAALRLSELEDWDETAVPGETHIYTGGASHTFTVHQPPIGMISSILLTKEKKVSVTRGATANGQDGLPDNSVLEIISIPGYTQGTDYIRSGNTVDWAPAGKEPAPGTTYECTYRYRASVTADHHDQAQVTVSGGANGGEIIIAYTTKMPRIDLIGLMENGAPIYIKGVSALTNPLPPLVPADVLPLATVSYDWMTPPIVNNNAVRSAPYQEMWRYFDRILDHDRLIQLNRIRNDFDAREPVAKKGMFVDAFRDDSYRDAGVEQTAAIGNGVLQLAIKPTIHMVDLPAPVMLDYVEEIITKQELKTGCVKINPYANFELLPASLSLDPAVDFWTVQQTQWASPETINLNMGSRRSGPLEETSQTDQLLAQRNEQAEFLRQIPVRFHVTGFGAGELLDVLTFDGLSVLPSNQLEADPDGVVEGTFTIPEKVTAGTKTVLAKGRGGSQASALFTGQGTIEIDVMRRVTTVQRWTQAKSDPQAQIFAVNEPRQIMGVDFHICKIGDASKHLLIEQVSTDNGYPTTDIEAQTALSMRQVNIGWVSARYPLPVTTLSDRKSAFVIKTDDNEHSVSLAKLGGYDRDLQKWVSSHPYVIGPRFDSVNAETWTAHQDEALSFRLIAAKFTATTKVVDLGTLDLVRCSDLQIRAAVELPSAQCSVIFELKRSNGTIYKLLPYQLLELTEHITETVELRAVLKGTQKLSPVLYAPIEVVSGEIMQEATYVSRAMSFGSALRLTAYLKCYLPGGSTLRMEYSSNGNAFVELPQATIEPLSFPQWSERKFEKANLSGQNIRLKIIATGGAASRVLAGDFGAGWF</sequence>
<dbReference type="RefSeq" id="WP_343803654.1">
    <property type="nucleotide sequence ID" value="NZ_BAAADE010000002.1"/>
</dbReference>
<evidence type="ECO:0000313" key="3">
    <source>
        <dbReference type="Proteomes" id="UP001424441"/>
    </source>
</evidence>
<evidence type="ECO:0000259" key="1">
    <source>
        <dbReference type="Pfam" id="PF16075"/>
    </source>
</evidence>
<accession>A0ABN1FXV6</accession>
<organism evidence="2 3">
    <name type="scientific">Paenochrobactrum glaciei</name>
    <dbReference type="NCBI Taxonomy" id="486407"/>
    <lineage>
        <taxon>Bacteria</taxon>
        <taxon>Pseudomonadati</taxon>
        <taxon>Pseudomonadota</taxon>
        <taxon>Alphaproteobacteria</taxon>
        <taxon>Hyphomicrobiales</taxon>
        <taxon>Brucellaceae</taxon>
        <taxon>Paenochrobactrum</taxon>
    </lineage>
</organism>